<dbReference type="Gene3D" id="1.20.1600.10">
    <property type="entry name" value="Outer membrane efflux proteins (OEP)"/>
    <property type="match status" value="1"/>
</dbReference>
<proteinExistence type="inferred from homology"/>
<dbReference type="SUPFAM" id="SSF56954">
    <property type="entry name" value="Outer membrane efflux proteins (OEP)"/>
    <property type="match status" value="1"/>
</dbReference>
<organism evidence="9 10">
    <name type="scientific">Candidatus Glassbacteria bacterium RIFCSPLOWO2_12_FULL_58_11</name>
    <dbReference type="NCBI Taxonomy" id="1817867"/>
    <lineage>
        <taxon>Bacteria</taxon>
        <taxon>Candidatus Glassiibacteriota</taxon>
    </lineage>
</organism>
<feature type="coiled-coil region" evidence="8">
    <location>
        <begin position="170"/>
        <end position="258"/>
    </location>
</feature>
<keyword evidence="7" id="KW-0998">Cell outer membrane</keyword>
<keyword evidence="5" id="KW-0812">Transmembrane</keyword>
<evidence type="ECO:0000256" key="7">
    <source>
        <dbReference type="ARBA" id="ARBA00023237"/>
    </source>
</evidence>
<sequence length="511" mass="58539">MKNLILIVIALLYLGLPVSVLKAQDENPVILTLNDAIGLALEKSYDARLVRLQLIEAGQNVQAQKGRFRTQVNLVLNSPDFQEQVQATRIPNEVPYYNTTGSLRWQSRLSITQPLPTDGNISLSSNLYQVRESVFEDQLDLTQKAKRFYSSFRLELNQPLFVPNTLKLGMERANLENERAQREYTRTELDVVYQVTQSFFELYSATRRLEIAREEAKQQEDAYDLAKRKFEAGLIPEVEALQMEVDLAQSRNRQLTAEGDLAQVEDRFKITVGLPLEEALGVRTDFSINQVSVDEPKAIEHGLRHRAEIREREISLRLAEITLKQTDARSAIRGDVRVYYDLTGVSDPLLEYGSSVSDLFHSSISDLKRRPRNRGVTFTLSLPIWDSGVNRAEVAAARAVLERSELTEQETRRQVTQQIRAVITRLKETRSRLDVLKRSEEVALRGYEISQARFENGDITSQELALDRVRLTQARQDYLDAYINYQLAVADLMRNTLFDWEKGRSLVEEKS</sequence>
<dbReference type="InterPro" id="IPR003423">
    <property type="entry name" value="OMP_efflux"/>
</dbReference>
<comment type="subcellular location">
    <subcellularLocation>
        <location evidence="1">Cell outer membrane</location>
    </subcellularLocation>
</comment>
<evidence type="ECO:0000256" key="4">
    <source>
        <dbReference type="ARBA" id="ARBA00022452"/>
    </source>
</evidence>
<evidence type="ECO:0000256" key="5">
    <source>
        <dbReference type="ARBA" id="ARBA00022692"/>
    </source>
</evidence>
<dbReference type="GO" id="GO:1990281">
    <property type="term" value="C:efflux pump complex"/>
    <property type="evidence" value="ECO:0007669"/>
    <property type="project" value="TreeGrafter"/>
</dbReference>
<dbReference type="PANTHER" id="PTHR30026:SF20">
    <property type="entry name" value="OUTER MEMBRANE PROTEIN TOLC"/>
    <property type="match status" value="1"/>
</dbReference>
<comment type="similarity">
    <text evidence="2">Belongs to the outer membrane factor (OMF) (TC 1.B.17) family.</text>
</comment>
<dbReference type="Pfam" id="PF02321">
    <property type="entry name" value="OEP"/>
    <property type="match status" value="2"/>
</dbReference>
<dbReference type="GO" id="GO:0009279">
    <property type="term" value="C:cell outer membrane"/>
    <property type="evidence" value="ECO:0007669"/>
    <property type="project" value="UniProtKB-SubCell"/>
</dbReference>
<gene>
    <name evidence="9" type="ORF">A3F83_00265</name>
</gene>
<evidence type="ECO:0000313" key="10">
    <source>
        <dbReference type="Proteomes" id="UP000179129"/>
    </source>
</evidence>
<comment type="caution">
    <text evidence="9">The sequence shown here is derived from an EMBL/GenBank/DDBJ whole genome shotgun (WGS) entry which is preliminary data.</text>
</comment>
<evidence type="ECO:0008006" key="11">
    <source>
        <dbReference type="Google" id="ProtNLM"/>
    </source>
</evidence>
<dbReference type="Proteomes" id="UP000179129">
    <property type="component" value="Unassembled WGS sequence"/>
</dbReference>
<name>A0A1F5YRT1_9BACT</name>
<dbReference type="AlphaFoldDB" id="A0A1F5YRT1"/>
<keyword evidence="8" id="KW-0175">Coiled coil</keyword>
<evidence type="ECO:0000256" key="2">
    <source>
        <dbReference type="ARBA" id="ARBA00007613"/>
    </source>
</evidence>
<dbReference type="GO" id="GO:0015562">
    <property type="term" value="F:efflux transmembrane transporter activity"/>
    <property type="evidence" value="ECO:0007669"/>
    <property type="project" value="InterPro"/>
</dbReference>
<evidence type="ECO:0000256" key="3">
    <source>
        <dbReference type="ARBA" id="ARBA00022448"/>
    </source>
</evidence>
<keyword evidence="3" id="KW-0813">Transport</keyword>
<dbReference type="EMBL" id="MFIX01000167">
    <property type="protein sequence ID" value="OGG02890.1"/>
    <property type="molecule type" value="Genomic_DNA"/>
</dbReference>
<evidence type="ECO:0000256" key="1">
    <source>
        <dbReference type="ARBA" id="ARBA00004442"/>
    </source>
</evidence>
<dbReference type="InterPro" id="IPR051906">
    <property type="entry name" value="TolC-like"/>
</dbReference>
<dbReference type="GO" id="GO:0015288">
    <property type="term" value="F:porin activity"/>
    <property type="evidence" value="ECO:0007669"/>
    <property type="project" value="TreeGrafter"/>
</dbReference>
<evidence type="ECO:0000256" key="8">
    <source>
        <dbReference type="SAM" id="Coils"/>
    </source>
</evidence>
<protein>
    <recommendedName>
        <fullName evidence="11">Transporter</fullName>
    </recommendedName>
</protein>
<reference evidence="9 10" key="1">
    <citation type="journal article" date="2016" name="Nat. Commun.">
        <title>Thousands of microbial genomes shed light on interconnected biogeochemical processes in an aquifer system.</title>
        <authorList>
            <person name="Anantharaman K."/>
            <person name="Brown C.T."/>
            <person name="Hug L.A."/>
            <person name="Sharon I."/>
            <person name="Castelle C.J."/>
            <person name="Probst A.J."/>
            <person name="Thomas B.C."/>
            <person name="Singh A."/>
            <person name="Wilkins M.J."/>
            <person name="Karaoz U."/>
            <person name="Brodie E.L."/>
            <person name="Williams K.H."/>
            <person name="Hubbard S.S."/>
            <person name="Banfield J.F."/>
        </authorList>
    </citation>
    <scope>NUCLEOTIDE SEQUENCE [LARGE SCALE GENOMIC DNA]</scope>
</reference>
<dbReference type="PANTHER" id="PTHR30026">
    <property type="entry name" value="OUTER MEMBRANE PROTEIN TOLC"/>
    <property type="match status" value="1"/>
</dbReference>
<evidence type="ECO:0000313" key="9">
    <source>
        <dbReference type="EMBL" id="OGG02890.1"/>
    </source>
</evidence>
<keyword evidence="6" id="KW-0472">Membrane</keyword>
<dbReference type="STRING" id="1817867.A3F83_00265"/>
<keyword evidence="4" id="KW-1134">Transmembrane beta strand</keyword>
<accession>A0A1F5YRT1</accession>
<evidence type="ECO:0000256" key="6">
    <source>
        <dbReference type="ARBA" id="ARBA00023136"/>
    </source>
</evidence>